<dbReference type="InterPro" id="IPR036291">
    <property type="entry name" value="NAD(P)-bd_dom_sf"/>
</dbReference>
<dbReference type="RefSeq" id="WP_063389071.1">
    <property type="nucleotide sequence ID" value="NZ_LWBR01000058.1"/>
</dbReference>
<dbReference type="InterPro" id="IPR016040">
    <property type="entry name" value="NAD(P)-bd_dom"/>
</dbReference>
<evidence type="ECO:0000313" key="2">
    <source>
        <dbReference type="EMBL" id="KZN95306.1"/>
    </source>
</evidence>
<dbReference type="GO" id="GO:0004029">
    <property type="term" value="F:aldehyde dehydrogenase (NAD+) activity"/>
    <property type="evidence" value="ECO:0007669"/>
    <property type="project" value="TreeGrafter"/>
</dbReference>
<gene>
    <name evidence="2" type="ORF">AZI98_15000</name>
</gene>
<keyword evidence="3" id="KW-1185">Reference proteome</keyword>
<sequence>MKKAVILGASGGMGYNLVHELLNRENIEVVAVARNTEKMKKMFHRLNDRINIVAGDALHRSSILQACEGAEWIFHAINIPYPQWERDLLIIMENVLAAAKKEKAKLVVVDNIYAYGRSNGKTMSETDPKNPHTKKGKIRLQLAEMVEKSGVDYLIAHFPDFYGPCEGKTLLHHTLKKVVQNKRSQFIGDLNIPREYIFLPDGAKALVELALRDDTYHEHWNIPGAGVISGREIIQILREKLQYEKKVSVVTKSMIYFLGLFSPMMKEMVEMMYLVEEPVVLSGEKFEKRIGPLPKTPYEQGIIATVDFMKHQEEA</sequence>
<evidence type="ECO:0000313" key="3">
    <source>
        <dbReference type="Proteomes" id="UP000076476"/>
    </source>
</evidence>
<dbReference type="PANTHER" id="PTHR48079:SF6">
    <property type="entry name" value="NAD(P)-BINDING DOMAIN-CONTAINING PROTEIN-RELATED"/>
    <property type="match status" value="1"/>
</dbReference>
<feature type="domain" description="NAD(P)-binding" evidence="1">
    <location>
        <begin position="8"/>
        <end position="160"/>
    </location>
</feature>
<name>A0A165WTI3_9BACI</name>
<dbReference type="Gene3D" id="3.40.50.720">
    <property type="entry name" value="NAD(P)-binding Rossmann-like Domain"/>
    <property type="match status" value="1"/>
</dbReference>
<dbReference type="OrthoDB" id="112777at2"/>
<dbReference type="Proteomes" id="UP000076476">
    <property type="component" value="Unassembled WGS sequence"/>
</dbReference>
<dbReference type="STRING" id="33936.AZI98_15000"/>
<dbReference type="PANTHER" id="PTHR48079">
    <property type="entry name" value="PROTEIN YEEZ"/>
    <property type="match status" value="1"/>
</dbReference>
<dbReference type="EMBL" id="LWBR01000058">
    <property type="protein sequence ID" value="KZN95306.1"/>
    <property type="molecule type" value="Genomic_DNA"/>
</dbReference>
<protein>
    <submittedName>
        <fullName evidence="2">Short chain dehydrogenase</fullName>
    </submittedName>
</protein>
<dbReference type="GO" id="GO:0005737">
    <property type="term" value="C:cytoplasm"/>
    <property type="evidence" value="ECO:0007669"/>
    <property type="project" value="TreeGrafter"/>
</dbReference>
<reference evidence="2 3" key="1">
    <citation type="submission" date="2016-04" db="EMBL/GenBank/DDBJ databases">
        <title>Draft genome sequence of Aeribacillus pallidus 8m3 from petroleum reservoir.</title>
        <authorList>
            <person name="Poltaraus A.B."/>
            <person name="Nazina T.N."/>
            <person name="Tourova T.P."/>
            <person name="Malakho S.M."/>
            <person name="Korshunova A.V."/>
            <person name="Sokolova D.S."/>
        </authorList>
    </citation>
    <scope>NUCLEOTIDE SEQUENCE [LARGE SCALE GENOMIC DNA]</scope>
    <source>
        <strain evidence="2 3">8m3</strain>
    </source>
</reference>
<organism evidence="2 3">
    <name type="scientific">Aeribacillus pallidus</name>
    <dbReference type="NCBI Taxonomy" id="33936"/>
    <lineage>
        <taxon>Bacteria</taxon>
        <taxon>Bacillati</taxon>
        <taxon>Bacillota</taxon>
        <taxon>Bacilli</taxon>
        <taxon>Bacillales</taxon>
        <taxon>Bacillaceae</taxon>
        <taxon>Aeribacillus</taxon>
    </lineage>
</organism>
<dbReference type="AlphaFoldDB" id="A0A165WTI3"/>
<proteinExistence type="predicted"/>
<accession>A0A165WTI3</accession>
<dbReference type="Pfam" id="PF13460">
    <property type="entry name" value="NAD_binding_10"/>
    <property type="match status" value="1"/>
</dbReference>
<comment type="caution">
    <text evidence="2">The sequence shown here is derived from an EMBL/GenBank/DDBJ whole genome shotgun (WGS) entry which is preliminary data.</text>
</comment>
<evidence type="ECO:0000259" key="1">
    <source>
        <dbReference type="Pfam" id="PF13460"/>
    </source>
</evidence>
<dbReference type="SUPFAM" id="SSF51735">
    <property type="entry name" value="NAD(P)-binding Rossmann-fold domains"/>
    <property type="match status" value="1"/>
</dbReference>
<dbReference type="InterPro" id="IPR051783">
    <property type="entry name" value="NAD(P)-dependent_oxidoreduct"/>
</dbReference>